<dbReference type="Gene3D" id="1.10.10.60">
    <property type="entry name" value="Homeodomain-like"/>
    <property type="match status" value="2"/>
</dbReference>
<keyword evidence="9" id="KW-1185">Reference proteome</keyword>
<feature type="region of interest" description="Disordered" evidence="6">
    <location>
        <begin position="81"/>
        <end position="102"/>
    </location>
</feature>
<feature type="compositionally biased region" description="Pro residues" evidence="6">
    <location>
        <begin position="437"/>
        <end position="450"/>
    </location>
</feature>
<dbReference type="GeneID" id="115552510"/>
<feature type="compositionally biased region" description="Polar residues" evidence="6">
    <location>
        <begin position="361"/>
        <end position="372"/>
    </location>
</feature>
<feature type="domain" description="Homeobox" evidence="7">
    <location>
        <begin position="26"/>
        <end position="84"/>
    </location>
</feature>
<feature type="DNA-binding region" description="Homeobox" evidence="4">
    <location>
        <begin position="28"/>
        <end position="85"/>
    </location>
</feature>
<evidence type="ECO:0000256" key="5">
    <source>
        <dbReference type="SAM" id="Coils"/>
    </source>
</evidence>
<feature type="compositionally biased region" description="Pro residues" evidence="6">
    <location>
        <begin position="239"/>
        <end position="251"/>
    </location>
</feature>
<feature type="compositionally biased region" description="Low complexity" evidence="6">
    <location>
        <begin position="252"/>
        <end position="277"/>
    </location>
</feature>
<dbReference type="GO" id="GO:0000978">
    <property type="term" value="F:RNA polymerase II cis-regulatory region sequence-specific DNA binding"/>
    <property type="evidence" value="ECO:0007669"/>
    <property type="project" value="TreeGrafter"/>
</dbReference>
<dbReference type="AlphaFoldDB" id="A0A8C4ZY22"/>
<organism evidence="8 9">
    <name type="scientific">Gadus morhua</name>
    <name type="common">Atlantic cod</name>
    <dbReference type="NCBI Taxonomy" id="8049"/>
    <lineage>
        <taxon>Eukaryota</taxon>
        <taxon>Metazoa</taxon>
        <taxon>Chordata</taxon>
        <taxon>Craniata</taxon>
        <taxon>Vertebrata</taxon>
        <taxon>Euteleostomi</taxon>
        <taxon>Actinopterygii</taxon>
        <taxon>Neopterygii</taxon>
        <taxon>Teleostei</taxon>
        <taxon>Neoteleostei</taxon>
        <taxon>Acanthomorphata</taxon>
        <taxon>Zeiogadaria</taxon>
        <taxon>Gadariae</taxon>
        <taxon>Gadiformes</taxon>
        <taxon>Gadoidei</taxon>
        <taxon>Gadidae</taxon>
        <taxon>Gadus</taxon>
    </lineage>
</organism>
<evidence type="ECO:0000256" key="1">
    <source>
        <dbReference type="ARBA" id="ARBA00023125"/>
    </source>
</evidence>
<feature type="region of interest" description="Disordered" evidence="6">
    <location>
        <begin position="409"/>
        <end position="474"/>
    </location>
</feature>
<dbReference type="GO" id="GO:0000981">
    <property type="term" value="F:DNA-binding transcription factor activity, RNA polymerase II-specific"/>
    <property type="evidence" value="ECO:0007669"/>
    <property type="project" value="TreeGrafter"/>
</dbReference>
<feature type="compositionally biased region" description="Low complexity" evidence="6">
    <location>
        <begin position="142"/>
        <end position="175"/>
    </location>
</feature>
<dbReference type="SMART" id="SM00389">
    <property type="entry name" value="HOX"/>
    <property type="match status" value="2"/>
</dbReference>
<feature type="compositionally biased region" description="Polar residues" evidence="6">
    <location>
        <begin position="343"/>
        <end position="354"/>
    </location>
</feature>
<keyword evidence="2 4" id="KW-0371">Homeobox</keyword>
<evidence type="ECO:0000256" key="3">
    <source>
        <dbReference type="ARBA" id="ARBA00023242"/>
    </source>
</evidence>
<evidence type="ECO:0000256" key="6">
    <source>
        <dbReference type="SAM" id="MobiDB-lite"/>
    </source>
</evidence>
<feature type="compositionally biased region" description="Low complexity" evidence="6">
    <location>
        <begin position="290"/>
        <end position="309"/>
    </location>
</feature>
<dbReference type="GeneTree" id="ENSGT00390000008591"/>
<evidence type="ECO:0000259" key="7">
    <source>
        <dbReference type="PROSITE" id="PS50071"/>
    </source>
</evidence>
<dbReference type="SUPFAM" id="SSF46689">
    <property type="entry name" value="Homeodomain-like"/>
    <property type="match status" value="2"/>
</dbReference>
<feature type="region of interest" description="Disordered" evidence="6">
    <location>
        <begin position="140"/>
        <end position="206"/>
    </location>
</feature>
<protein>
    <submittedName>
        <fullName evidence="8">Highly divergent homeobox</fullName>
    </submittedName>
</protein>
<dbReference type="PANTHER" id="PTHR11636:SF80">
    <property type="entry name" value="HIGHLY DIVERGENT HOMEOBOX"/>
    <property type="match status" value="1"/>
</dbReference>
<name>A0A8C4ZY22_GADMO</name>
<feature type="DNA-binding region" description="Homeobox" evidence="4">
    <location>
        <begin position="493"/>
        <end position="556"/>
    </location>
</feature>
<feature type="compositionally biased region" description="Polar residues" evidence="6">
    <location>
        <begin position="453"/>
        <end position="474"/>
    </location>
</feature>
<dbReference type="PANTHER" id="PTHR11636">
    <property type="entry name" value="POU DOMAIN"/>
    <property type="match status" value="1"/>
</dbReference>
<comment type="subcellular location">
    <subcellularLocation>
        <location evidence="4">Nucleus</location>
    </subcellularLocation>
</comment>
<keyword evidence="1 4" id="KW-0238">DNA-binding</keyword>
<feature type="region of interest" description="Disordered" evidence="6">
    <location>
        <begin position="227"/>
        <end position="382"/>
    </location>
</feature>
<dbReference type="OrthoDB" id="10055960at2759"/>
<dbReference type="Proteomes" id="UP000694546">
    <property type="component" value="Chromosome 10"/>
</dbReference>
<dbReference type="Ensembl" id="ENSGMOT00000059365.1">
    <property type="protein sequence ID" value="ENSGMOP00000023148.1"/>
    <property type="gene ID" value="ENSGMOG00000034493.1"/>
</dbReference>
<dbReference type="PROSITE" id="PS50071">
    <property type="entry name" value="HOMEOBOX_2"/>
    <property type="match status" value="2"/>
</dbReference>
<dbReference type="InterPro" id="IPR050255">
    <property type="entry name" value="POU_domain_TF"/>
</dbReference>
<proteinExistence type="predicted"/>
<dbReference type="InterPro" id="IPR001356">
    <property type="entry name" value="HD"/>
</dbReference>
<feature type="domain" description="Homeobox" evidence="7">
    <location>
        <begin position="491"/>
        <end position="555"/>
    </location>
</feature>
<keyword evidence="3 4" id="KW-0539">Nucleus</keyword>
<dbReference type="GO" id="GO:0005634">
    <property type="term" value="C:nucleus"/>
    <property type="evidence" value="ECO:0007669"/>
    <property type="project" value="UniProtKB-SubCell"/>
</dbReference>
<gene>
    <name evidence="8" type="primary">HDX</name>
</gene>
<reference evidence="8" key="1">
    <citation type="submission" date="2025-08" db="UniProtKB">
        <authorList>
            <consortium name="Ensembl"/>
        </authorList>
    </citation>
    <scope>IDENTIFICATION</scope>
</reference>
<dbReference type="RefSeq" id="XP_030224536.1">
    <property type="nucleotide sequence ID" value="XM_030368676.1"/>
</dbReference>
<sequence>MAAPFPTSGTMDSWTDRHGLPMMNLRSVFTTEQQRVLERYYDNGMTNQSKACFQLILQCAQETKLDFSVVRTWVGNKRRKLASKTDQNGGMPHTSSNHGQLGGLLSNHALVGGSLSNHSLAGGPLITGTMLPAARSIQSRGHLLPPSSSFPPSSLSSSSHSSSSPLGSGNNNNNNDVILTGIYSLNPAPCPRPRPLPPPTQMDTTVALQNKPPLPLTQSVHIRAHASTSPLPLRLVTPPSKPPSLTSPPGPSTYTSASKAGLSLSASAVGSGSVSGSQPVPNSWARQYGSVQSRPWSSSLQSQPRSQSRTNSSPLTQPPALPRARVTVPTPPTPTSPSDHTLRIQQVFTLSGRANSEALRPSQTASTKTASQENRKAVSRSPDAAGYFSIAMETGNEEDEWQQEAEFANMSAQSHTRMEQTSTSLSHDEVMGYKPGNPTPPLNYRPPPHPSNAASQGSYSTTPQTSLSRHGSSPNSFSGSAVWLHLSNSRKRTLQDRTQFSDGDLVQLRRFWNRGMTSLGFVCREKITAAANQLNVDTEIVKTWISNRRRKCRLMGIEIPPPTDGPAVFTSSPGDQSLSLTPEEEALRTPELGDELNDEGSLCLSEDGLADSFQREGEDGSGISNPCPLANDVKIEIIDEDEEDVIEMMPSDMEQMQNLLEFKHEEVQFLESELENQKQKYQELEEFTKSLVNAIKNNDLKTQQDLLASLPQPDDGDAKEITDGRDDEEYTGMPGAMSPSHDDQSPSVIPLSQGSSPGPVTSPIAASPPQDFPPVTMNHDGLSTEFTEPSASEEPLEESVTEN</sequence>
<evidence type="ECO:0000256" key="2">
    <source>
        <dbReference type="ARBA" id="ARBA00023155"/>
    </source>
</evidence>
<dbReference type="CDD" id="cd00086">
    <property type="entry name" value="homeodomain"/>
    <property type="match status" value="2"/>
</dbReference>
<dbReference type="OMA" id="QPCKIEP"/>
<dbReference type="InterPro" id="IPR009057">
    <property type="entry name" value="Homeodomain-like_sf"/>
</dbReference>
<reference evidence="8" key="2">
    <citation type="submission" date="2025-09" db="UniProtKB">
        <authorList>
            <consortium name="Ensembl"/>
        </authorList>
    </citation>
    <scope>IDENTIFICATION</scope>
</reference>
<evidence type="ECO:0000313" key="8">
    <source>
        <dbReference type="Ensembl" id="ENSGMOP00000023148.1"/>
    </source>
</evidence>
<keyword evidence="5" id="KW-0175">Coiled coil</keyword>
<feature type="region of interest" description="Disordered" evidence="6">
    <location>
        <begin position="703"/>
        <end position="803"/>
    </location>
</feature>
<dbReference type="RefSeq" id="XP_030224537.1">
    <property type="nucleotide sequence ID" value="XM_030368677.1"/>
</dbReference>
<feature type="compositionally biased region" description="Polar residues" evidence="6">
    <location>
        <begin position="745"/>
        <end position="759"/>
    </location>
</feature>
<evidence type="ECO:0000256" key="4">
    <source>
        <dbReference type="PROSITE-ProRule" id="PRU00108"/>
    </source>
</evidence>
<feature type="compositionally biased region" description="Polar residues" evidence="6">
    <location>
        <begin position="84"/>
        <end position="99"/>
    </location>
</feature>
<feature type="compositionally biased region" description="Acidic residues" evidence="6">
    <location>
        <begin position="794"/>
        <end position="803"/>
    </location>
</feature>
<feature type="compositionally biased region" description="Polar residues" evidence="6">
    <location>
        <begin position="410"/>
        <end position="425"/>
    </location>
</feature>
<evidence type="ECO:0000313" key="9">
    <source>
        <dbReference type="Proteomes" id="UP000694546"/>
    </source>
</evidence>
<feature type="coiled-coil region" evidence="5">
    <location>
        <begin position="653"/>
        <end position="687"/>
    </location>
</feature>
<accession>A0A8C4ZY22</accession>
<feature type="compositionally biased region" description="Pro residues" evidence="6">
    <location>
        <begin position="188"/>
        <end position="200"/>
    </location>
</feature>